<dbReference type="GO" id="GO:0016787">
    <property type="term" value="F:hydrolase activity"/>
    <property type="evidence" value="ECO:0007669"/>
    <property type="project" value="UniProtKB-KW"/>
</dbReference>
<dbReference type="Pfam" id="PF00571">
    <property type="entry name" value="CBS"/>
    <property type="match status" value="2"/>
</dbReference>
<dbReference type="EC" id="3.1.3.-" evidence="14"/>
<dbReference type="Pfam" id="PF13735">
    <property type="entry name" value="tRNA_NucTran2_2"/>
    <property type="match status" value="1"/>
</dbReference>
<dbReference type="GO" id="GO:0008033">
    <property type="term" value="P:tRNA processing"/>
    <property type="evidence" value="ECO:0007669"/>
    <property type="project" value="UniProtKB-KW"/>
</dbReference>
<feature type="domain" description="CBS" evidence="13">
    <location>
        <begin position="376"/>
        <end position="433"/>
    </location>
</feature>
<dbReference type="EC" id="3.1.4.-" evidence="14"/>
<keyword evidence="7" id="KW-0479">Metal-binding</keyword>
<protein>
    <submittedName>
        <fullName evidence="14">tRNA nucleotidyltransferase</fullName>
        <ecNumber evidence="14">2.7.7.72</ecNumber>
        <ecNumber evidence="14">3.1.3.-</ecNumber>
        <ecNumber evidence="14">3.1.4.-</ecNumber>
    </submittedName>
</protein>
<dbReference type="PATRIC" id="fig|1298851.3.peg.706"/>
<dbReference type="InterPro" id="IPR052390">
    <property type="entry name" value="tRNA_nt/polyA_polymerase"/>
</dbReference>
<dbReference type="Pfam" id="PF01743">
    <property type="entry name" value="PolyA_pol"/>
    <property type="match status" value="1"/>
</dbReference>
<dbReference type="GO" id="GO:0004810">
    <property type="term" value="F:CCA tRNA nucleotidyltransferase activity"/>
    <property type="evidence" value="ECO:0007669"/>
    <property type="project" value="UniProtKB-EC"/>
</dbReference>
<evidence type="ECO:0000256" key="12">
    <source>
        <dbReference type="RuleBase" id="RU003953"/>
    </source>
</evidence>
<dbReference type="STRING" id="1298851.TST_0680"/>
<evidence type="ECO:0000256" key="4">
    <source>
        <dbReference type="ARBA" id="ARBA00022679"/>
    </source>
</evidence>
<dbReference type="Gene3D" id="3.10.580.10">
    <property type="entry name" value="CBS-domain"/>
    <property type="match status" value="1"/>
</dbReference>
<reference evidence="15" key="1">
    <citation type="journal article" date="2018" name="Science">
        <title>A primordial and reversible TCA cycle in a facultatively chemolithoautotrophic thermophile.</title>
        <authorList>
            <person name="Nunoura T."/>
            <person name="Chikaraishi Y."/>
            <person name="Izaki R."/>
            <person name="Suwa T."/>
            <person name="Sato T."/>
            <person name="Harada T."/>
            <person name="Mori K."/>
            <person name="Kato Y."/>
            <person name="Miyazaki M."/>
            <person name="Shimamura S."/>
            <person name="Yanagawa K."/>
            <person name="Shuto A."/>
            <person name="Ohkouchi N."/>
            <person name="Fujita N."/>
            <person name="Takaki Y."/>
            <person name="Atomi H."/>
            <person name="Takai K."/>
        </authorList>
    </citation>
    <scope>NUCLEOTIDE SEQUENCE [LARGE SCALE GENOMIC DNA]</scope>
    <source>
        <strain evidence="15">DSM 17441 / JCM 13301 / NBRC 103674 / ABI70S6</strain>
    </source>
</reference>
<keyword evidence="5" id="KW-0819">tRNA processing</keyword>
<keyword evidence="14" id="KW-0378">Hydrolase</keyword>
<dbReference type="PANTHER" id="PTHR47788">
    <property type="entry name" value="POLYA POLYMERASE"/>
    <property type="match status" value="1"/>
</dbReference>
<dbReference type="Pfam" id="PF01368">
    <property type="entry name" value="DHH"/>
    <property type="match status" value="1"/>
</dbReference>
<dbReference type="PANTHER" id="PTHR47788:SF1">
    <property type="entry name" value="A-ADDING TRNA NUCLEOTIDYLTRANSFERASE"/>
    <property type="match status" value="1"/>
</dbReference>
<dbReference type="Gene3D" id="1.10.3090.10">
    <property type="entry name" value="cca-adding enzyme, domain 2"/>
    <property type="match status" value="1"/>
</dbReference>
<dbReference type="PROSITE" id="PS51371">
    <property type="entry name" value="CBS"/>
    <property type="match status" value="2"/>
</dbReference>
<dbReference type="Pfam" id="PF12627">
    <property type="entry name" value="PolyA_pol_RNAbd"/>
    <property type="match status" value="1"/>
</dbReference>
<evidence type="ECO:0000256" key="11">
    <source>
        <dbReference type="PROSITE-ProRule" id="PRU00703"/>
    </source>
</evidence>
<dbReference type="Gene3D" id="3.90.1640.10">
    <property type="entry name" value="inorganic pyrophosphatase (n-terminal core)"/>
    <property type="match status" value="1"/>
</dbReference>
<accession>A0A0S3QT30</accession>
<dbReference type="GO" id="GO:0000049">
    <property type="term" value="F:tRNA binding"/>
    <property type="evidence" value="ECO:0007669"/>
    <property type="project" value="UniProtKB-KW"/>
</dbReference>
<evidence type="ECO:0000313" key="15">
    <source>
        <dbReference type="Proteomes" id="UP000063234"/>
    </source>
</evidence>
<evidence type="ECO:0000259" key="13">
    <source>
        <dbReference type="PROSITE" id="PS51371"/>
    </source>
</evidence>
<evidence type="ECO:0000256" key="3">
    <source>
        <dbReference type="ARBA" id="ARBA00022555"/>
    </source>
</evidence>
<name>A0A0S3QT30_THET7</name>
<proteinExistence type="inferred from homology"/>
<feature type="domain" description="CBS" evidence="13">
    <location>
        <begin position="314"/>
        <end position="372"/>
    </location>
</feature>
<evidence type="ECO:0000256" key="2">
    <source>
        <dbReference type="ARBA" id="ARBA00007265"/>
    </source>
</evidence>
<dbReference type="KEGG" id="ttk:TST_0680"/>
<dbReference type="SUPFAM" id="SSF81891">
    <property type="entry name" value="Poly A polymerase C-terminal region-like"/>
    <property type="match status" value="1"/>
</dbReference>
<sequence length="872" mass="99358">MKVIVTHDGADFDALASMVAAKKLYPDALMVLPSSMEKKVRDYIKEAEMEAEFIAPSQVDLKSVDQLILVDFKRRDRSIFVDKLLSIKRPEIHIYDHHPAHKKDIEGDLEILEETGACTTILVNILLQRGINITPQEATLFLLGIHEDTGSFTFTSTTPKDLETASKLMQLGADLNIVADHLKRELTAEQVDVLNEMLKNLEKIKIAGVEIGITTLERDKYIGDLAVLTHKLRDIEGLNVLFVVALMDNKITIIGRSRIESVHIGNILSDFNGGGHATAGSATVKDMTLNQVKEALVSSVKKHLEKTLTAKSIMTTPAITISANATLEEAEKLLVRYNINALPVVENSKVVGLITRQIVERALYHKLQHAKVEDYMVTDIDTVEEDTPITKIEELMISKRQRLIPVINKEGIITGVVTRGELLKALYQDMLKTASGSQEHLFQKSLKALMRDRIPRNIMQIIEKAKIVGERLGYNVYIVGGFVRDLLLRVDNFDLDFVVEGSGPTFAQELAKELGGRANIHKKFETAVVILPDDTRVDVTTARFEYYKEPAALPEVARGSIKRDLYRRDFTINAMAIKITGEDAYTLIDYYGGLKDLKEKVIRVIHNLSFVEDPTRAFRAIRFEQRYGFRISPQTERLIKLAVKNRIFEKLSGKRVFNELKHMLSEKNAFLMIKRMEELDLLQFIHPQIKTDRETEELFIKAQEIFSWYELLFKRRQPETWLTNMMILLRNIDEKEVEKLLSWFGVSKKEKEIILTGISDVNEVIHRLSQSTDPVQIYNLLQPYPLEAILFFMSRSSEKDQQKIGTYLMEWMDIKTEIGGKDLIKLGLTPGPIFGKILNKILEARIRGDIRSREEELELAKKISQELVVQHE</sequence>
<dbReference type="SUPFAM" id="SSF81301">
    <property type="entry name" value="Nucleotidyltransferase"/>
    <property type="match status" value="1"/>
</dbReference>
<dbReference type="Gene3D" id="3.30.460.10">
    <property type="entry name" value="Beta Polymerase, domain 2"/>
    <property type="match status" value="1"/>
</dbReference>
<keyword evidence="11" id="KW-0129">CBS domain</keyword>
<evidence type="ECO:0000256" key="9">
    <source>
        <dbReference type="ARBA" id="ARBA00022842"/>
    </source>
</evidence>
<evidence type="ECO:0000256" key="10">
    <source>
        <dbReference type="ARBA" id="ARBA00022884"/>
    </source>
</evidence>
<dbReference type="RefSeq" id="WP_068549479.1">
    <property type="nucleotide sequence ID" value="NZ_AP013035.1"/>
</dbReference>
<dbReference type="AlphaFoldDB" id="A0A0S3QT30"/>
<keyword evidence="4 12" id="KW-0808">Transferase</keyword>
<evidence type="ECO:0000256" key="7">
    <source>
        <dbReference type="ARBA" id="ARBA00022723"/>
    </source>
</evidence>
<dbReference type="Gene3D" id="3.10.310.30">
    <property type="match status" value="1"/>
</dbReference>
<dbReference type="SUPFAM" id="SSF54631">
    <property type="entry name" value="CBS-domain pair"/>
    <property type="match status" value="1"/>
</dbReference>
<evidence type="ECO:0000256" key="8">
    <source>
        <dbReference type="ARBA" id="ARBA00022741"/>
    </source>
</evidence>
<dbReference type="EC" id="2.7.7.72" evidence="14"/>
<dbReference type="InterPro" id="IPR046342">
    <property type="entry name" value="CBS_dom_sf"/>
</dbReference>
<dbReference type="OrthoDB" id="9805698at2"/>
<dbReference type="SUPFAM" id="SSF64182">
    <property type="entry name" value="DHH phosphoesterases"/>
    <property type="match status" value="1"/>
</dbReference>
<keyword evidence="3" id="KW-0820">tRNA-binding</keyword>
<dbReference type="InterPro" id="IPR003156">
    <property type="entry name" value="DHHA1_dom"/>
</dbReference>
<evidence type="ECO:0000313" key="14">
    <source>
        <dbReference type="EMBL" id="BAT71486.1"/>
    </source>
</evidence>
<keyword evidence="15" id="KW-1185">Reference proteome</keyword>
<comment type="cofactor">
    <cofactor evidence="1">
        <name>Mg(2+)</name>
        <dbReference type="ChEBI" id="CHEBI:18420"/>
    </cofactor>
</comment>
<dbReference type="InterPro" id="IPR002646">
    <property type="entry name" value="PolA_pol_head_dom"/>
</dbReference>
<dbReference type="InterPro" id="IPR001667">
    <property type="entry name" value="DDH_dom"/>
</dbReference>
<dbReference type="SMART" id="SM00116">
    <property type="entry name" value="CBS"/>
    <property type="match status" value="2"/>
</dbReference>
<keyword evidence="10 12" id="KW-0694">RNA-binding</keyword>
<keyword evidence="6 14" id="KW-0548">Nucleotidyltransferase</keyword>
<dbReference type="InterPro" id="IPR000644">
    <property type="entry name" value="CBS_dom"/>
</dbReference>
<dbReference type="GO" id="GO:0000166">
    <property type="term" value="F:nucleotide binding"/>
    <property type="evidence" value="ECO:0007669"/>
    <property type="project" value="UniProtKB-KW"/>
</dbReference>
<dbReference type="CDD" id="cd05398">
    <property type="entry name" value="NT_ClassII-CCAase"/>
    <property type="match status" value="1"/>
</dbReference>
<dbReference type="GO" id="GO:0046872">
    <property type="term" value="F:metal ion binding"/>
    <property type="evidence" value="ECO:0007669"/>
    <property type="project" value="UniProtKB-KW"/>
</dbReference>
<dbReference type="InterPro" id="IPR043519">
    <property type="entry name" value="NT_sf"/>
</dbReference>
<evidence type="ECO:0000256" key="1">
    <source>
        <dbReference type="ARBA" id="ARBA00001946"/>
    </source>
</evidence>
<dbReference type="InterPro" id="IPR032810">
    <property type="entry name" value="CCA-adding_enz_C"/>
</dbReference>
<gene>
    <name evidence="14" type="primary">cca</name>
    <name evidence="14" type="ORF">TST_0680</name>
</gene>
<dbReference type="InterPro" id="IPR038763">
    <property type="entry name" value="DHH_sf"/>
</dbReference>
<keyword evidence="8" id="KW-0547">Nucleotide-binding</keyword>
<dbReference type="Pfam" id="PF02272">
    <property type="entry name" value="DHHA1"/>
    <property type="match status" value="1"/>
</dbReference>
<dbReference type="EMBL" id="AP013035">
    <property type="protein sequence ID" value="BAT71486.1"/>
    <property type="molecule type" value="Genomic_DNA"/>
</dbReference>
<dbReference type="Proteomes" id="UP000063234">
    <property type="component" value="Chromosome"/>
</dbReference>
<evidence type="ECO:0000256" key="6">
    <source>
        <dbReference type="ARBA" id="ARBA00022695"/>
    </source>
</evidence>
<dbReference type="InterPro" id="IPR032828">
    <property type="entry name" value="PolyA_RNA-bd"/>
</dbReference>
<keyword evidence="9" id="KW-0460">Magnesium</keyword>
<evidence type="ECO:0000256" key="5">
    <source>
        <dbReference type="ARBA" id="ARBA00022694"/>
    </source>
</evidence>
<organism evidence="14 15">
    <name type="scientific">Thermosulfidibacter takaii (strain DSM 17441 / JCM 13301 / NBRC 103674 / ABI70S6)</name>
    <dbReference type="NCBI Taxonomy" id="1298851"/>
    <lineage>
        <taxon>Bacteria</taxon>
        <taxon>Pseudomonadati</taxon>
        <taxon>Thermosulfidibacterota</taxon>
        <taxon>Thermosulfidibacteria</taxon>
        <taxon>Thermosulfidibacterales</taxon>
        <taxon>Thermosulfidibacteraceae</taxon>
    </lineage>
</organism>
<comment type="similarity">
    <text evidence="2 12">Belongs to the tRNA nucleotidyltransferase/poly(A) polymerase family.</text>
</comment>